<sequence length="36" mass="4287">MSQPLYLFNIKVIFSLSALAAKYRKKLEFLQLRNEI</sequence>
<organism evidence="1 2">
    <name type="scientific">Bacillus methanolicus PB1</name>
    <dbReference type="NCBI Taxonomy" id="997296"/>
    <lineage>
        <taxon>Bacteria</taxon>
        <taxon>Bacillati</taxon>
        <taxon>Bacillota</taxon>
        <taxon>Bacilli</taxon>
        <taxon>Bacillales</taxon>
        <taxon>Bacillaceae</taxon>
        <taxon>Bacillus</taxon>
    </lineage>
</organism>
<comment type="caution">
    <text evidence="1">The sequence shown here is derived from an EMBL/GenBank/DDBJ whole genome shotgun (WGS) entry which is preliminary data.</text>
</comment>
<evidence type="ECO:0000313" key="1">
    <source>
        <dbReference type="EMBL" id="EIJ81403.1"/>
    </source>
</evidence>
<reference evidence="1 2" key="1">
    <citation type="journal article" date="2012" name="Appl. Environ. Microbiol.">
        <title>Genome Sequence of Thermotolerant Bacillus methanolicus: Features and Regulation Related to Methylotrophy and Production of L-Lysine and L-Glutamate from Methanol.</title>
        <authorList>
            <person name="Heggeset T.M."/>
            <person name="Krog A."/>
            <person name="Balzer S."/>
            <person name="Wentzel A."/>
            <person name="Ellingsen T.E."/>
            <person name="Brautaset T."/>
        </authorList>
    </citation>
    <scope>NUCLEOTIDE SEQUENCE [LARGE SCALE GENOMIC DNA]</scope>
    <source>
        <strain evidence="1 2">PB1</strain>
    </source>
</reference>
<dbReference type="EMBL" id="AFEU01000001">
    <property type="protein sequence ID" value="EIJ81403.1"/>
    <property type="molecule type" value="Genomic_DNA"/>
</dbReference>
<evidence type="ECO:0000313" key="2">
    <source>
        <dbReference type="Proteomes" id="UP000010523"/>
    </source>
</evidence>
<proteinExistence type="predicted"/>
<protein>
    <submittedName>
        <fullName evidence="1">Uncharacterized protein</fullName>
    </submittedName>
</protein>
<accession>I3E4I2</accession>
<keyword evidence="2" id="KW-1185">Reference proteome</keyword>
<dbReference type="Proteomes" id="UP000010523">
    <property type="component" value="Unassembled WGS sequence"/>
</dbReference>
<gene>
    <name evidence="1" type="ORF">PB1_00620</name>
</gene>
<name>I3E4I2_BACMT</name>
<dbReference type="AlphaFoldDB" id="I3E4I2"/>